<evidence type="ECO:0000256" key="2">
    <source>
        <dbReference type="SAM" id="Phobius"/>
    </source>
</evidence>
<evidence type="ECO:0000313" key="4">
    <source>
        <dbReference type="Proteomes" id="UP000076744"/>
    </source>
</evidence>
<dbReference type="GeneID" id="30020669"/>
<name>A0A167XGU7_CORFA</name>
<accession>A0A167XGU7</accession>
<feature type="compositionally biased region" description="Polar residues" evidence="1">
    <location>
        <begin position="88"/>
        <end position="101"/>
    </location>
</feature>
<dbReference type="RefSeq" id="XP_018704939.1">
    <property type="nucleotide sequence ID" value="XM_018847983.1"/>
</dbReference>
<gene>
    <name evidence="3" type="ORF">ISF_04377</name>
</gene>
<proteinExistence type="predicted"/>
<dbReference type="EMBL" id="AZHB01000009">
    <property type="protein sequence ID" value="OAA64967.1"/>
    <property type="molecule type" value="Genomic_DNA"/>
</dbReference>
<dbReference type="AlphaFoldDB" id="A0A167XGU7"/>
<feature type="compositionally biased region" description="Low complexity" evidence="1">
    <location>
        <begin position="102"/>
        <end position="140"/>
    </location>
</feature>
<protein>
    <submittedName>
        <fullName evidence="3">Uncharacterized protein</fullName>
    </submittedName>
</protein>
<dbReference type="OrthoDB" id="5421765at2759"/>
<keyword evidence="2" id="KW-0812">Transmembrane</keyword>
<feature type="transmembrane region" description="Helical" evidence="2">
    <location>
        <begin position="174"/>
        <end position="198"/>
    </location>
</feature>
<dbReference type="Proteomes" id="UP000076744">
    <property type="component" value="Unassembled WGS sequence"/>
</dbReference>
<reference evidence="3 4" key="1">
    <citation type="journal article" date="2016" name="Genome Biol. Evol.">
        <title>Divergent and convergent evolution of fungal pathogenicity.</title>
        <authorList>
            <person name="Shang Y."/>
            <person name="Xiao G."/>
            <person name="Zheng P."/>
            <person name="Cen K."/>
            <person name="Zhan S."/>
            <person name="Wang C."/>
        </authorList>
    </citation>
    <scope>NUCLEOTIDE SEQUENCE [LARGE SCALE GENOMIC DNA]</scope>
    <source>
        <strain evidence="3 4">ARSEF 2679</strain>
    </source>
</reference>
<feature type="region of interest" description="Disordered" evidence="1">
    <location>
        <begin position="72"/>
        <end position="151"/>
    </location>
</feature>
<evidence type="ECO:0000256" key="1">
    <source>
        <dbReference type="SAM" id="MobiDB-lite"/>
    </source>
</evidence>
<organism evidence="3 4">
    <name type="scientific">Cordyceps fumosorosea (strain ARSEF 2679)</name>
    <name type="common">Isaria fumosorosea</name>
    <dbReference type="NCBI Taxonomy" id="1081104"/>
    <lineage>
        <taxon>Eukaryota</taxon>
        <taxon>Fungi</taxon>
        <taxon>Dikarya</taxon>
        <taxon>Ascomycota</taxon>
        <taxon>Pezizomycotina</taxon>
        <taxon>Sordariomycetes</taxon>
        <taxon>Hypocreomycetidae</taxon>
        <taxon>Hypocreales</taxon>
        <taxon>Cordycipitaceae</taxon>
        <taxon>Cordyceps</taxon>
    </lineage>
</organism>
<keyword evidence="2" id="KW-0472">Membrane</keyword>
<keyword evidence="2" id="KW-1133">Transmembrane helix</keyword>
<comment type="caution">
    <text evidence="3">The sequence shown here is derived from an EMBL/GenBank/DDBJ whole genome shotgun (WGS) entry which is preliminary data.</text>
</comment>
<sequence>MMAQYSVGITTLKVGVDSKTTQVYGLLFSGGTSTNWPASLTAIALQNGQSITSISATAEIIYNTDGQPTTTSTFGGLHSGGSPVPWSEGSTGSAVAVTDSQSPATSSSSPASTSASTSRAKTASTTTPAKTSLTTAPASTGSDTSKLASWASSPTAQPSAAAISSPSSGVSSGAAAGIAIGCLLIGLALGLLAAFLLVKRHGKRHGSAAAAAAAAKSGGGPYLEPEAAYNASDKASSAVGPASVGPRLDQFFLLQATPDRTIVQETQSISALIAEHVEGYYYHDQPASVDVQTLSSALVHLGFPLTTASAAAANSNSNSNSSSSLLDAQEAAALCLDPRSRRIGLRHVVTRVLLDSIDVRSPRPSLLPTPVATFLRAMPAEETDRFGDPQANALALREWRRLSAFLLHPSRSQRTALPAEDDAVAAQAMDLASSLNGFLSYFVEERLQQQVGHLRVVIEECARLGCLLFSHPSDWEFVYETGVRGIVVEAGDDEYKAWDDGLTEQDTHALEAFVSTHINDRGPAALFLSENTTVPVPHVHRCGSAPGDLSPPPPPGEDLRDFLASSPAEEPVSAVYEQLASYYRQLQRIPWDGIGAIAGDGLTGQRRVSRRPLTMDMHELALGVPGYPIEDWSSEPFTSMQDYLDFAWRFPNLPSRRATSPGSCASTSPCWN</sequence>
<evidence type="ECO:0000313" key="3">
    <source>
        <dbReference type="EMBL" id="OAA64967.1"/>
    </source>
</evidence>
<keyword evidence="4" id="KW-1185">Reference proteome</keyword>